<feature type="domain" description="DNA/pantothenate metabolism flavoprotein C-terminal" evidence="1">
    <location>
        <begin position="8"/>
        <end position="60"/>
    </location>
</feature>
<dbReference type="Gene3D" id="3.40.50.10300">
    <property type="entry name" value="CoaB-like"/>
    <property type="match status" value="1"/>
</dbReference>
<gene>
    <name evidence="2" type="primary">coaBC_2</name>
    <name evidence="2" type="ORF">NCTC11126_01713</name>
</gene>
<keyword evidence="2" id="KW-0456">Lyase</keyword>
<organism evidence="2 3">
    <name type="scientific">Escherichia coli</name>
    <dbReference type="NCBI Taxonomy" id="562"/>
    <lineage>
        <taxon>Bacteria</taxon>
        <taxon>Pseudomonadati</taxon>
        <taxon>Pseudomonadota</taxon>
        <taxon>Gammaproteobacteria</taxon>
        <taxon>Enterobacterales</taxon>
        <taxon>Enterobacteriaceae</taxon>
        <taxon>Escherichia</taxon>
    </lineage>
</organism>
<evidence type="ECO:0000259" key="1">
    <source>
        <dbReference type="Pfam" id="PF04127"/>
    </source>
</evidence>
<evidence type="ECO:0000313" key="2">
    <source>
        <dbReference type="EMBL" id="SPW42220.1"/>
    </source>
</evidence>
<name>A0A2X1J5K8_ECOLX</name>
<dbReference type="InterPro" id="IPR035929">
    <property type="entry name" value="CoaB-like_sf"/>
</dbReference>
<protein>
    <submittedName>
        <fullName evidence="2">Bifunctional phosphopantothenoylcysteine decarboxylase/phosphopantothenate synthase</fullName>
        <ecNumber evidence="2">4.1.1.36</ecNumber>
    </submittedName>
</protein>
<reference evidence="2 3" key="1">
    <citation type="submission" date="2018-06" db="EMBL/GenBank/DDBJ databases">
        <authorList>
            <consortium name="Pathogen Informatics"/>
            <person name="Doyle S."/>
        </authorList>
    </citation>
    <scope>NUCLEOTIDE SEQUENCE [LARGE SCALE GENOMIC DNA]</scope>
    <source>
        <strain evidence="2 3">NCTC11126</strain>
    </source>
</reference>
<dbReference type="EC" id="4.1.1.36" evidence="2"/>
<dbReference type="SUPFAM" id="SSF102645">
    <property type="entry name" value="CoaB-like"/>
    <property type="match status" value="1"/>
</dbReference>
<dbReference type="AlphaFoldDB" id="A0A2X1J5K8"/>
<dbReference type="GO" id="GO:0015937">
    <property type="term" value="P:coenzyme A biosynthetic process"/>
    <property type="evidence" value="ECO:0007669"/>
    <property type="project" value="UniProtKB-ARBA"/>
</dbReference>
<dbReference type="EMBL" id="UARS01000005">
    <property type="protein sequence ID" value="SPW42220.1"/>
    <property type="molecule type" value="Genomic_DNA"/>
</dbReference>
<sequence>MLLYSSKIFLSVAPPWADYRAATVAPEKIKKQATQGDELTIKMVKNPDIVAGVAALKRPSTLRRWICRRNK</sequence>
<dbReference type="Proteomes" id="UP000250561">
    <property type="component" value="Unassembled WGS sequence"/>
</dbReference>
<dbReference type="Pfam" id="PF04127">
    <property type="entry name" value="DFP"/>
    <property type="match status" value="1"/>
</dbReference>
<dbReference type="InterPro" id="IPR007085">
    <property type="entry name" value="DNA/pantothenate-metab_flavo_C"/>
</dbReference>
<evidence type="ECO:0000313" key="3">
    <source>
        <dbReference type="Proteomes" id="UP000250561"/>
    </source>
</evidence>
<proteinExistence type="predicted"/>
<accession>A0A2X1J5K8</accession>
<dbReference type="GO" id="GO:0004633">
    <property type="term" value="F:phosphopantothenoylcysteine decarboxylase activity"/>
    <property type="evidence" value="ECO:0007669"/>
    <property type="project" value="UniProtKB-EC"/>
</dbReference>